<protein>
    <submittedName>
        <fullName evidence="2">Uncharacterized protein</fullName>
    </submittedName>
</protein>
<evidence type="ECO:0000256" key="1">
    <source>
        <dbReference type="SAM" id="MobiDB-lite"/>
    </source>
</evidence>
<accession>A0A484ZI59</accession>
<evidence type="ECO:0000313" key="2">
    <source>
        <dbReference type="EMBL" id="VFS47351.1"/>
    </source>
</evidence>
<name>A0A484ZI59_9GAMM</name>
<proteinExistence type="predicted"/>
<sequence>MESASHPDALYTPRHQPQKFTFRPKPWSPHTTPLLLLALVRGVKVYPVTPVSWSVSVTLQPALFAPIQRPVQCLWRKCLGNVVISRIKQLHRIGHAHHRTGPRHQNVLAVRVQNFSP</sequence>
<dbReference type="AlphaFoldDB" id="A0A484ZI59"/>
<reference evidence="2 3" key="1">
    <citation type="submission" date="2019-03" db="EMBL/GenBank/DDBJ databases">
        <authorList>
            <consortium name="Pathogen Informatics"/>
        </authorList>
    </citation>
    <scope>NUCLEOTIDE SEQUENCE [LARGE SCALE GENOMIC DNA]</scope>
    <source>
        <strain evidence="2 3">NCTC12282</strain>
    </source>
</reference>
<organism evidence="2 3">
    <name type="scientific">Budvicia aquatica</name>
    <dbReference type="NCBI Taxonomy" id="82979"/>
    <lineage>
        <taxon>Bacteria</taxon>
        <taxon>Pseudomonadati</taxon>
        <taxon>Pseudomonadota</taxon>
        <taxon>Gammaproteobacteria</taxon>
        <taxon>Enterobacterales</taxon>
        <taxon>Budviciaceae</taxon>
        <taxon>Budvicia</taxon>
    </lineage>
</organism>
<dbReference type="Proteomes" id="UP000373449">
    <property type="component" value="Unassembled WGS sequence"/>
</dbReference>
<evidence type="ECO:0000313" key="3">
    <source>
        <dbReference type="Proteomes" id="UP000373449"/>
    </source>
</evidence>
<feature type="region of interest" description="Disordered" evidence="1">
    <location>
        <begin position="1"/>
        <end position="24"/>
    </location>
</feature>
<gene>
    <name evidence="2" type="ORF">NCTC12282_02286</name>
</gene>
<dbReference type="EMBL" id="CAADJA010000002">
    <property type="protein sequence ID" value="VFS47351.1"/>
    <property type="molecule type" value="Genomic_DNA"/>
</dbReference>